<dbReference type="SMART" id="SM00636">
    <property type="entry name" value="Glyco_18"/>
    <property type="match status" value="1"/>
</dbReference>
<dbReference type="PANTHER" id="PTHR11177">
    <property type="entry name" value="CHITINASE"/>
    <property type="match status" value="1"/>
</dbReference>
<dbReference type="EMBL" id="JBHGVX010000003">
    <property type="protein sequence ID" value="KAL1797637.1"/>
    <property type="molecule type" value="Genomic_DNA"/>
</dbReference>
<dbReference type="Pfam" id="PF00704">
    <property type="entry name" value="Glyco_hydro_18"/>
    <property type="match status" value="1"/>
</dbReference>
<comment type="similarity">
    <text evidence="2">Belongs to the glycosyl hydrolase 18 family. Chitinase class V subfamily.</text>
</comment>
<dbReference type="InterPro" id="IPR029070">
    <property type="entry name" value="Chitinase_insertion_sf"/>
</dbReference>
<dbReference type="SUPFAM" id="SSF54556">
    <property type="entry name" value="Chitinase insertion domain"/>
    <property type="match status" value="1"/>
</dbReference>
<evidence type="ECO:0000256" key="7">
    <source>
        <dbReference type="ARBA" id="ARBA00023295"/>
    </source>
</evidence>
<dbReference type="InterPro" id="IPR001579">
    <property type="entry name" value="Glyco_hydro_18_chit_AS"/>
</dbReference>
<evidence type="ECO:0000256" key="10">
    <source>
        <dbReference type="SAM" id="SignalP"/>
    </source>
</evidence>
<accession>A0ABR3UN12</accession>
<feature type="chain" id="PRO_5046145721" description="chitinase" evidence="10">
    <location>
        <begin position="19"/>
        <end position="458"/>
    </location>
</feature>
<dbReference type="Gene3D" id="3.20.20.80">
    <property type="entry name" value="Glycosidases"/>
    <property type="match status" value="1"/>
</dbReference>
<name>A0ABR3UN12_9PLEO</name>
<dbReference type="InterPro" id="IPR001223">
    <property type="entry name" value="Glyco_hydro18_cat"/>
</dbReference>
<keyword evidence="10" id="KW-0732">Signal</keyword>
<dbReference type="InterPro" id="IPR050314">
    <property type="entry name" value="Glycosyl_Hydrlase_18"/>
</dbReference>
<evidence type="ECO:0000256" key="5">
    <source>
        <dbReference type="ARBA" id="ARBA00023024"/>
    </source>
</evidence>
<keyword evidence="4 9" id="KW-0378">Hydrolase</keyword>
<dbReference type="PANTHER" id="PTHR11177:SF317">
    <property type="entry name" value="CHITINASE 12-RELATED"/>
    <property type="match status" value="1"/>
</dbReference>
<dbReference type="CDD" id="cd06548">
    <property type="entry name" value="GH18_chitinase"/>
    <property type="match status" value="1"/>
</dbReference>
<evidence type="ECO:0000256" key="6">
    <source>
        <dbReference type="ARBA" id="ARBA00023277"/>
    </source>
</evidence>
<keyword evidence="7 9" id="KW-0326">Glycosidase</keyword>
<dbReference type="PROSITE" id="PS51910">
    <property type="entry name" value="GH18_2"/>
    <property type="match status" value="1"/>
</dbReference>
<keyword evidence="5" id="KW-0146">Chitin degradation</keyword>
<dbReference type="SUPFAM" id="SSF51445">
    <property type="entry name" value="(Trans)glycosidases"/>
    <property type="match status" value="1"/>
</dbReference>
<comment type="catalytic activity">
    <reaction evidence="1">
        <text>Random endo-hydrolysis of N-acetyl-beta-D-glucosaminide (1-&gt;4)-beta-linkages in chitin and chitodextrins.</text>
        <dbReference type="EC" id="3.2.1.14"/>
    </reaction>
</comment>
<evidence type="ECO:0000313" key="12">
    <source>
        <dbReference type="EMBL" id="KAL1797637.1"/>
    </source>
</evidence>
<evidence type="ECO:0000256" key="2">
    <source>
        <dbReference type="ARBA" id="ARBA00008682"/>
    </source>
</evidence>
<dbReference type="InterPro" id="IPR011583">
    <property type="entry name" value="Chitinase_II/V-like_cat"/>
</dbReference>
<feature type="signal peptide" evidence="10">
    <location>
        <begin position="1"/>
        <end position="18"/>
    </location>
</feature>
<keyword evidence="8" id="KW-0624">Polysaccharide degradation</keyword>
<dbReference type="PROSITE" id="PS01095">
    <property type="entry name" value="GH18_1"/>
    <property type="match status" value="1"/>
</dbReference>
<evidence type="ECO:0000256" key="4">
    <source>
        <dbReference type="ARBA" id="ARBA00022801"/>
    </source>
</evidence>
<gene>
    <name evidence="12" type="ORF">ACET3X_004243</name>
</gene>
<keyword evidence="6" id="KW-0119">Carbohydrate metabolism</keyword>
<dbReference type="Gene3D" id="3.10.50.10">
    <property type="match status" value="1"/>
</dbReference>
<dbReference type="Proteomes" id="UP001578633">
    <property type="component" value="Chromosome 3"/>
</dbReference>
<keyword evidence="13" id="KW-1185">Reference proteome</keyword>
<evidence type="ECO:0000256" key="8">
    <source>
        <dbReference type="ARBA" id="ARBA00023326"/>
    </source>
</evidence>
<evidence type="ECO:0000313" key="13">
    <source>
        <dbReference type="Proteomes" id="UP001578633"/>
    </source>
</evidence>
<sequence>MRVSNAAALFSLASLAQAAPAIHSHKHAHLRDFESYGSGAKYQSGIFYVNWAIYGRQHFVTDLPADKLTKINYGFANVNNQTGEVFLTDEWADIQFGYPGDVATNSTQLLGNFNQLFKLKQQNRNLKIILSVGGWSYRTNFKPALSTEAGRQKFCDSSLELIKDLGIDGIDIDWEYPEDETDGANLVDTLQRCRRAFDEYAIVNAAGYHFDLGISAPAGPSRYEVMPVAEMDPYVDNWNLMAFDYQGPGFSNFTGHLSNVYPSSKNPRATNGWDVIVNDFVPFNTKQAIDYYKANVASPRKIQLGMPLYGRSFANVVDLSKEQRGLGQKFNGSGDGTWEPGTLDYKVLPVNGSKVYHDKETLAAWSWDPVSKQMVTFDTPKVASWKTDYLMKEGLGGAWWWESSGDFPVTDDKSIVATVVNKLGGEANFRQNRNNLYYPQSKYYNIRPAANTTITITF</sequence>
<reference evidence="12 13" key="1">
    <citation type="submission" date="2024-09" db="EMBL/GenBank/DDBJ databases">
        <title>T2T genomes of carrot and Alternaria dauci and their utility for understanding host-pathogen interaction during carrot leaf blight disease.</title>
        <authorList>
            <person name="Liu W."/>
            <person name="Xu S."/>
            <person name="Ou C."/>
            <person name="Liu X."/>
            <person name="Zhuang F."/>
            <person name="Deng X.W."/>
        </authorList>
    </citation>
    <scope>NUCLEOTIDE SEQUENCE [LARGE SCALE GENOMIC DNA]</scope>
    <source>
        <strain evidence="12 13">A2016</strain>
    </source>
</reference>
<evidence type="ECO:0000259" key="11">
    <source>
        <dbReference type="PROSITE" id="PS51910"/>
    </source>
</evidence>
<dbReference type="InterPro" id="IPR017853">
    <property type="entry name" value="GH"/>
</dbReference>
<organism evidence="12 13">
    <name type="scientific">Alternaria dauci</name>
    <dbReference type="NCBI Taxonomy" id="48095"/>
    <lineage>
        <taxon>Eukaryota</taxon>
        <taxon>Fungi</taxon>
        <taxon>Dikarya</taxon>
        <taxon>Ascomycota</taxon>
        <taxon>Pezizomycotina</taxon>
        <taxon>Dothideomycetes</taxon>
        <taxon>Pleosporomycetidae</taxon>
        <taxon>Pleosporales</taxon>
        <taxon>Pleosporineae</taxon>
        <taxon>Pleosporaceae</taxon>
        <taxon>Alternaria</taxon>
        <taxon>Alternaria sect. Porri</taxon>
    </lineage>
</organism>
<dbReference type="RefSeq" id="XP_069308221.1">
    <property type="nucleotide sequence ID" value="XM_069450426.1"/>
</dbReference>
<feature type="domain" description="GH18" evidence="11">
    <location>
        <begin position="42"/>
        <end position="426"/>
    </location>
</feature>
<proteinExistence type="inferred from homology"/>
<protein>
    <recommendedName>
        <fullName evidence="3">chitinase</fullName>
        <ecNumber evidence="3">3.2.1.14</ecNumber>
    </recommendedName>
</protein>
<dbReference type="EC" id="3.2.1.14" evidence="3"/>
<comment type="caution">
    <text evidence="12">The sequence shown here is derived from an EMBL/GenBank/DDBJ whole genome shotgun (WGS) entry which is preliminary data.</text>
</comment>
<evidence type="ECO:0000256" key="9">
    <source>
        <dbReference type="RuleBase" id="RU000489"/>
    </source>
</evidence>
<evidence type="ECO:0000256" key="1">
    <source>
        <dbReference type="ARBA" id="ARBA00000822"/>
    </source>
</evidence>
<evidence type="ECO:0000256" key="3">
    <source>
        <dbReference type="ARBA" id="ARBA00012729"/>
    </source>
</evidence>
<dbReference type="GeneID" id="96084565"/>